<feature type="transmembrane region" description="Helical" evidence="5">
    <location>
        <begin position="32"/>
        <end position="50"/>
    </location>
</feature>
<evidence type="ECO:0000313" key="6">
    <source>
        <dbReference type="EMBL" id="KAK7949324.1"/>
    </source>
</evidence>
<proteinExistence type="inferred from homology"/>
<dbReference type="RefSeq" id="XP_066698830.1">
    <property type="nucleotide sequence ID" value="XM_066846432.1"/>
</dbReference>
<sequence>MLRPLANQKDQPVKHGTTNHQSKTTNSQRAKFWGTLLLIIASLATVTFLVRSGLPKYWDGYDSDLEYGPIIGIDIGNTYARVAYTGEDFIDSKVSKDSHGNTSIPTCVAFTDTESGSPNDHRRQAQDIHPPELVGLLMGKLKNIAEAGLGVKVTHATIAVPPDFDAEPARAPGGAKPYSLQYPNRNPMEAAAALGGLRVLRFVKEPIAAAIAYGVDRAPGERNVLVYDVGGEKTQISLMEVDDGVFEMLSTVKLSVGGRHFNERVVGKHFKRKNGVQESGITADSLNRLQEGVEMAKRRLSTNMFARIEIPDFYGTIPLNETVTRAKFEDLNKDLYMMGIGREPTDVVPESEDLKLKPADIDDVIFSGGSSHVRKVNIHLFRVLILVKRSADHLKKLSFQLDMFFDKKHAVGIADEAVVKGAAIQGAFLSGYSESMGQPVDIHPLTIGVESADGLTVPVIRKFTIIPTRKSVKVMAARYHGEESKVVVNVIEGERLRAKDNRLVGELDITGILSPFSSANHTDYFNLSMEIDANGVLAVIAYNPATEKETRIVAAQPSDDARDSRLVESLVQDGEKHRDFEGPLMEQYKQMVDLESFALAVKKDALAKMVLPKAARGQDESMSVKGLLVDDLAAFEYDQIYKVGSSSTGAVDGRRDEL</sequence>
<dbReference type="SUPFAM" id="SSF53067">
    <property type="entry name" value="Actin-like ATPase domain"/>
    <property type="match status" value="2"/>
</dbReference>
<keyword evidence="5" id="KW-0472">Membrane</keyword>
<feature type="compositionally biased region" description="Polar residues" evidence="4">
    <location>
        <begin position="16"/>
        <end position="26"/>
    </location>
</feature>
<gene>
    <name evidence="6" type="ORF">PG986_010210</name>
</gene>
<evidence type="ECO:0000256" key="3">
    <source>
        <dbReference type="RuleBase" id="RU003322"/>
    </source>
</evidence>
<evidence type="ECO:0000256" key="4">
    <source>
        <dbReference type="SAM" id="MobiDB-lite"/>
    </source>
</evidence>
<feature type="region of interest" description="Disordered" evidence="4">
    <location>
        <begin position="1"/>
        <end position="26"/>
    </location>
</feature>
<dbReference type="PRINTS" id="PR00301">
    <property type="entry name" value="HEATSHOCK70"/>
</dbReference>
<dbReference type="InterPro" id="IPR043129">
    <property type="entry name" value="ATPase_NBD"/>
</dbReference>
<dbReference type="InterPro" id="IPR013126">
    <property type="entry name" value="Hsp_70_fam"/>
</dbReference>
<dbReference type="GeneID" id="92079494"/>
<comment type="similarity">
    <text evidence="3">Belongs to the heat shock protein 70 family.</text>
</comment>
<reference evidence="6 7" key="1">
    <citation type="submission" date="2023-01" db="EMBL/GenBank/DDBJ databases">
        <title>Analysis of 21 Apiospora genomes using comparative genomics revels a genus with tremendous synthesis potential of carbohydrate active enzymes and secondary metabolites.</title>
        <authorList>
            <person name="Sorensen T."/>
        </authorList>
    </citation>
    <scope>NUCLEOTIDE SEQUENCE [LARGE SCALE GENOMIC DNA]</scope>
    <source>
        <strain evidence="6 7">CBS 24483</strain>
    </source>
</reference>
<accession>A0ABR1Q9U4</accession>
<dbReference type="PANTHER" id="PTHR19375">
    <property type="entry name" value="HEAT SHOCK PROTEIN 70KDA"/>
    <property type="match status" value="1"/>
</dbReference>
<dbReference type="SUPFAM" id="SSF100920">
    <property type="entry name" value="Heat shock protein 70kD (HSP70), peptide-binding domain"/>
    <property type="match status" value="1"/>
</dbReference>
<keyword evidence="5" id="KW-0812">Transmembrane</keyword>
<evidence type="ECO:0000256" key="5">
    <source>
        <dbReference type="SAM" id="Phobius"/>
    </source>
</evidence>
<dbReference type="Proteomes" id="UP001391051">
    <property type="component" value="Unassembled WGS sequence"/>
</dbReference>
<evidence type="ECO:0000313" key="7">
    <source>
        <dbReference type="Proteomes" id="UP001391051"/>
    </source>
</evidence>
<keyword evidence="7" id="KW-1185">Reference proteome</keyword>
<comment type="caution">
    <text evidence="6">The sequence shown here is derived from an EMBL/GenBank/DDBJ whole genome shotgun (WGS) entry which is preliminary data.</text>
</comment>
<organism evidence="6 7">
    <name type="scientific">Apiospora aurea</name>
    <dbReference type="NCBI Taxonomy" id="335848"/>
    <lineage>
        <taxon>Eukaryota</taxon>
        <taxon>Fungi</taxon>
        <taxon>Dikarya</taxon>
        <taxon>Ascomycota</taxon>
        <taxon>Pezizomycotina</taxon>
        <taxon>Sordariomycetes</taxon>
        <taxon>Xylariomycetidae</taxon>
        <taxon>Amphisphaeriales</taxon>
        <taxon>Apiosporaceae</taxon>
        <taxon>Apiospora</taxon>
    </lineage>
</organism>
<dbReference type="Pfam" id="PF00012">
    <property type="entry name" value="HSP70"/>
    <property type="match status" value="1"/>
</dbReference>
<protein>
    <submittedName>
        <fullName evidence="6">Hsp70 chaperone BiP/Kar2</fullName>
    </submittedName>
</protein>
<keyword evidence="2 3" id="KW-0067">ATP-binding</keyword>
<dbReference type="Gene3D" id="3.30.30.30">
    <property type="match status" value="1"/>
</dbReference>
<dbReference type="InterPro" id="IPR029047">
    <property type="entry name" value="HSP70_peptide-bd_sf"/>
</dbReference>
<dbReference type="EMBL" id="JAQQWE010000006">
    <property type="protein sequence ID" value="KAK7949324.1"/>
    <property type="molecule type" value="Genomic_DNA"/>
</dbReference>
<dbReference type="Gene3D" id="3.30.420.40">
    <property type="match status" value="3"/>
</dbReference>
<name>A0ABR1Q9U4_9PEZI</name>
<evidence type="ECO:0000256" key="2">
    <source>
        <dbReference type="ARBA" id="ARBA00022840"/>
    </source>
</evidence>
<dbReference type="Gene3D" id="2.60.34.10">
    <property type="entry name" value="Substrate Binding Domain Of DNAk, Chain A, domain 1"/>
    <property type="match status" value="1"/>
</dbReference>
<keyword evidence="1 3" id="KW-0547">Nucleotide-binding</keyword>
<evidence type="ECO:0000256" key="1">
    <source>
        <dbReference type="ARBA" id="ARBA00022741"/>
    </source>
</evidence>
<dbReference type="Gene3D" id="3.90.640.10">
    <property type="entry name" value="Actin, Chain A, domain 4"/>
    <property type="match status" value="1"/>
</dbReference>
<keyword evidence="5" id="KW-1133">Transmembrane helix</keyword>